<name>A0A9Y2I8E2_9PSEU</name>
<dbReference type="AlphaFoldDB" id="A0A9Y2I8E2"/>
<sequence>MTEVEATNAAARRRYRSPILASKSGSFLEAEVGWEEFRPGLRDAGAGGDRTALEQPLVVPLRDGAKNGRHEHAIEKRPHDLLQSRVLPAPHGSLDGVDHALDTDPVQVPGLGEAVAFRVARGLRRVVGVVVLCLVLNHPQSRQAGADDPGEPV</sequence>
<gene>
    <name evidence="1" type="ORF">QRX50_29900</name>
</gene>
<keyword evidence="2" id="KW-1185">Reference proteome</keyword>
<protein>
    <submittedName>
        <fullName evidence="1">Uncharacterized protein</fullName>
    </submittedName>
</protein>
<organism evidence="1 2">
    <name type="scientific">Amycolatopsis carbonis</name>
    <dbReference type="NCBI Taxonomy" id="715471"/>
    <lineage>
        <taxon>Bacteria</taxon>
        <taxon>Bacillati</taxon>
        <taxon>Actinomycetota</taxon>
        <taxon>Actinomycetes</taxon>
        <taxon>Pseudonocardiales</taxon>
        <taxon>Pseudonocardiaceae</taxon>
        <taxon>Amycolatopsis</taxon>
    </lineage>
</organism>
<dbReference type="KEGG" id="acab:QRX50_29900"/>
<proteinExistence type="predicted"/>
<reference evidence="1 2" key="1">
    <citation type="submission" date="2023-06" db="EMBL/GenBank/DDBJ databases">
        <authorList>
            <person name="Oyuntsetseg B."/>
            <person name="Kim S.B."/>
        </authorList>
    </citation>
    <scope>NUCLEOTIDE SEQUENCE [LARGE SCALE GENOMIC DNA]</scope>
    <source>
        <strain evidence="1 2">2-15</strain>
    </source>
</reference>
<dbReference type="EMBL" id="CP127294">
    <property type="protein sequence ID" value="WIX75695.1"/>
    <property type="molecule type" value="Genomic_DNA"/>
</dbReference>
<dbReference type="RefSeq" id="WP_285966460.1">
    <property type="nucleotide sequence ID" value="NZ_CP127294.1"/>
</dbReference>
<evidence type="ECO:0000313" key="1">
    <source>
        <dbReference type="EMBL" id="WIX75695.1"/>
    </source>
</evidence>
<evidence type="ECO:0000313" key="2">
    <source>
        <dbReference type="Proteomes" id="UP001236014"/>
    </source>
</evidence>
<accession>A0A9Y2I8E2</accession>
<dbReference type="Proteomes" id="UP001236014">
    <property type="component" value="Chromosome"/>
</dbReference>